<proteinExistence type="predicted"/>
<accession>A0A380T9H6</accession>
<reference evidence="2" key="1">
    <citation type="submission" date="2018-07" db="EMBL/GenBank/DDBJ databases">
        <authorList>
            <person name="Quirk P.G."/>
            <person name="Krulwich T.A."/>
        </authorList>
    </citation>
    <scope>NUCLEOTIDE SEQUENCE</scope>
</reference>
<protein>
    <submittedName>
        <fullName evidence="2">Uncharacterized protein</fullName>
    </submittedName>
</protein>
<dbReference type="AlphaFoldDB" id="A0A380T9H6"/>
<organism evidence="2">
    <name type="scientific">metagenome</name>
    <dbReference type="NCBI Taxonomy" id="256318"/>
    <lineage>
        <taxon>unclassified sequences</taxon>
        <taxon>metagenomes</taxon>
    </lineage>
</organism>
<gene>
    <name evidence="2" type="ORF">DF3PB_10067</name>
</gene>
<name>A0A380T9H6_9ZZZZ</name>
<feature type="compositionally biased region" description="Basic and acidic residues" evidence="1">
    <location>
        <begin position="1"/>
        <end position="20"/>
    </location>
</feature>
<feature type="region of interest" description="Disordered" evidence="1">
    <location>
        <begin position="1"/>
        <end position="72"/>
    </location>
</feature>
<dbReference type="EMBL" id="UIDG01000001">
    <property type="protein sequence ID" value="SUS03315.1"/>
    <property type="molecule type" value="Genomic_DNA"/>
</dbReference>
<evidence type="ECO:0000313" key="2">
    <source>
        <dbReference type="EMBL" id="SUS03315.1"/>
    </source>
</evidence>
<evidence type="ECO:0000256" key="1">
    <source>
        <dbReference type="SAM" id="MobiDB-lite"/>
    </source>
</evidence>
<sequence length="72" mass="8303">MHPTRAETVTHLKKDEHTRQEAQAQKHISHFEHPTPSAPQRARTQDFQPSHTRGYPRRRSSSTPTHARDGVT</sequence>